<dbReference type="HOGENOM" id="CLU_734320_0_0_1"/>
<gene>
    <name evidence="1" type="ORF">TRIADDRAFT_53761</name>
</gene>
<evidence type="ECO:0000313" key="1">
    <source>
        <dbReference type="EMBL" id="EDV28286.1"/>
    </source>
</evidence>
<dbReference type="CTD" id="6751335"/>
<dbReference type="GeneID" id="6751335"/>
<dbReference type="EMBL" id="DS985242">
    <property type="protein sequence ID" value="EDV28286.1"/>
    <property type="molecule type" value="Genomic_DNA"/>
</dbReference>
<dbReference type="AlphaFoldDB" id="B3RQ34"/>
<dbReference type="Proteomes" id="UP000009022">
    <property type="component" value="Unassembled WGS sequence"/>
</dbReference>
<evidence type="ECO:0008006" key="3">
    <source>
        <dbReference type="Google" id="ProtNLM"/>
    </source>
</evidence>
<evidence type="ECO:0000313" key="2">
    <source>
        <dbReference type="Proteomes" id="UP000009022"/>
    </source>
</evidence>
<dbReference type="RefSeq" id="XP_002110120.1">
    <property type="nucleotide sequence ID" value="XM_002110084.1"/>
</dbReference>
<keyword evidence="2" id="KW-1185">Reference proteome</keyword>
<proteinExistence type="predicted"/>
<organism evidence="1 2">
    <name type="scientific">Trichoplax adhaerens</name>
    <name type="common">Trichoplax reptans</name>
    <dbReference type="NCBI Taxonomy" id="10228"/>
    <lineage>
        <taxon>Eukaryota</taxon>
        <taxon>Metazoa</taxon>
        <taxon>Placozoa</taxon>
        <taxon>Uniplacotomia</taxon>
        <taxon>Trichoplacea</taxon>
        <taxon>Trichoplacidae</taxon>
        <taxon>Trichoplax</taxon>
    </lineage>
</organism>
<protein>
    <recommendedName>
        <fullName evidence="3">PH domain-containing protein</fullName>
    </recommendedName>
</protein>
<dbReference type="InParanoid" id="B3RQ34"/>
<accession>B3RQ34</accession>
<dbReference type="KEGG" id="tad:TRIADDRAFT_53761"/>
<sequence>MPRPKTKKVRFALPTENQITSIPPDIPSRFAAPLHISDGISIAITSLQNAEVDLIFSIQVCLECFDQIFTQQQMQEFKLEYIHMILDETEIYFEYGGEIQSLLLRETKEQAFHYHIQALYHLAKNDLEKSALIGAKSCIKLITIQLLGNAKQNKYKCCSISLCLINGIGSANYRTRAKCNGRSSNDVQNQLFNIYVSYKYDTNSLIFYKLTSMYKTSNISTYFFGKSNLDIKRIEVDSNKLSTLAFTGLGKLTIEGYVRILSKPNRETLKFLKKQNCCYMIIFDKAILICSIVEKSLFLEYQVLLQDCIITDENDFESFTITDQSQSDEVWTMQIVEDGDDWIEWLYNHINYREKLRLSQGENLVNDTEEDVEASIG</sequence>
<reference evidence="1 2" key="1">
    <citation type="journal article" date="2008" name="Nature">
        <title>The Trichoplax genome and the nature of placozoans.</title>
        <authorList>
            <person name="Srivastava M."/>
            <person name="Begovic E."/>
            <person name="Chapman J."/>
            <person name="Putnam N.H."/>
            <person name="Hellsten U."/>
            <person name="Kawashima T."/>
            <person name="Kuo A."/>
            <person name="Mitros T."/>
            <person name="Salamov A."/>
            <person name="Carpenter M.L."/>
            <person name="Signorovitch A.Y."/>
            <person name="Moreno M.A."/>
            <person name="Kamm K."/>
            <person name="Grimwood J."/>
            <person name="Schmutz J."/>
            <person name="Shapiro H."/>
            <person name="Grigoriev I.V."/>
            <person name="Buss L.W."/>
            <person name="Schierwater B."/>
            <person name="Dellaporta S.L."/>
            <person name="Rokhsar D.S."/>
        </authorList>
    </citation>
    <scope>NUCLEOTIDE SEQUENCE [LARGE SCALE GENOMIC DNA]</scope>
    <source>
        <strain evidence="1 2">Grell-BS-1999</strain>
    </source>
</reference>
<name>B3RQ34_TRIAD</name>